<proteinExistence type="predicted"/>
<evidence type="ECO:0000313" key="2">
    <source>
        <dbReference type="EMBL" id="MFC5993652.1"/>
    </source>
</evidence>
<dbReference type="RefSeq" id="WP_379583464.1">
    <property type="nucleotide sequence ID" value="NZ_JBHSQW010000010.1"/>
</dbReference>
<dbReference type="EMBL" id="JBHSQW010000010">
    <property type="protein sequence ID" value="MFC5993652.1"/>
    <property type="molecule type" value="Genomic_DNA"/>
</dbReference>
<reference evidence="3" key="1">
    <citation type="journal article" date="2019" name="Int. J. Syst. Evol. Microbiol.">
        <title>The Global Catalogue of Microorganisms (GCM) 10K type strain sequencing project: providing services to taxonomists for standard genome sequencing and annotation.</title>
        <authorList>
            <consortium name="The Broad Institute Genomics Platform"/>
            <consortium name="The Broad Institute Genome Sequencing Center for Infectious Disease"/>
            <person name="Wu L."/>
            <person name="Ma J."/>
        </authorList>
    </citation>
    <scope>NUCLEOTIDE SEQUENCE [LARGE SCALE GENOMIC DNA]</scope>
    <source>
        <strain evidence="3">CCM 8391</strain>
    </source>
</reference>
<comment type="caution">
    <text evidence="2">The sequence shown here is derived from an EMBL/GenBank/DDBJ whole genome shotgun (WGS) entry which is preliminary data.</text>
</comment>
<gene>
    <name evidence="2" type="ORF">ACFQE5_05425</name>
</gene>
<organism evidence="2 3">
    <name type="scientific">Pseudonocardia hispaniensis</name>
    <dbReference type="NCBI Taxonomy" id="904933"/>
    <lineage>
        <taxon>Bacteria</taxon>
        <taxon>Bacillati</taxon>
        <taxon>Actinomycetota</taxon>
        <taxon>Actinomycetes</taxon>
        <taxon>Pseudonocardiales</taxon>
        <taxon>Pseudonocardiaceae</taxon>
        <taxon>Pseudonocardia</taxon>
    </lineage>
</organism>
<feature type="compositionally biased region" description="Pro residues" evidence="1">
    <location>
        <begin position="154"/>
        <end position="171"/>
    </location>
</feature>
<sequence length="361" mass="36555">MLEIARLTPAQALVLAIDVLAAPPIRGQGGPRGGSAGYAVVVGADGLARLTAEPEHPSSDGHRPVPASLGEATPLADLAAAARRSVREPDQRESEQLAALDRAAVAAAEPGANRADVTAPLRAVSPSDGDRRRRAELARLVRAANGCPAGTTAPLPPAPRAARPAAPPTPPLRNRSGARSVAARSWRWGISIVVLAAVLLLEIIFLRDRISHDIGVVLDAGRAGAATTTARPTPPPVAPPAPRAAGAVAGVDLRALYPCTPGSDCQIRLQVLLHPQPDPQTVAWDLRIVNPCTGAAAAGPAGTVAVPPNGERAVVVDTVSLPPGDALAVLAQVSTPAVAASAPLPVPVLGTCTAVPPEPSR</sequence>
<protein>
    <submittedName>
        <fullName evidence="2">Uncharacterized protein</fullName>
    </submittedName>
</protein>
<keyword evidence="3" id="KW-1185">Reference proteome</keyword>
<name>A0ABW1IZC6_9PSEU</name>
<accession>A0ABW1IZC6</accession>
<feature type="compositionally biased region" description="Low complexity" evidence="1">
    <location>
        <begin position="143"/>
        <end position="153"/>
    </location>
</feature>
<evidence type="ECO:0000313" key="3">
    <source>
        <dbReference type="Proteomes" id="UP001596302"/>
    </source>
</evidence>
<dbReference type="Proteomes" id="UP001596302">
    <property type="component" value="Unassembled WGS sequence"/>
</dbReference>
<evidence type="ECO:0000256" key="1">
    <source>
        <dbReference type="SAM" id="MobiDB-lite"/>
    </source>
</evidence>
<feature type="region of interest" description="Disordered" evidence="1">
    <location>
        <begin position="143"/>
        <end position="178"/>
    </location>
</feature>